<keyword evidence="3" id="KW-1185">Reference proteome</keyword>
<dbReference type="CDD" id="cd13602">
    <property type="entry name" value="PBP2_TRAP_BpDctp6_7"/>
    <property type="match status" value="1"/>
</dbReference>
<name>A0ABV8P1G9_9BURK</name>
<dbReference type="PANTHER" id="PTHR33376:SF4">
    <property type="entry name" value="SIALIC ACID-BINDING PERIPLASMIC PROTEIN SIAP"/>
    <property type="match status" value="1"/>
</dbReference>
<protein>
    <submittedName>
        <fullName evidence="2">TRAP transporter substrate-binding protein</fullName>
    </submittedName>
</protein>
<keyword evidence="1" id="KW-0732">Signal</keyword>
<dbReference type="Pfam" id="PF03480">
    <property type="entry name" value="DctP"/>
    <property type="match status" value="1"/>
</dbReference>
<accession>A0ABV8P1G9</accession>
<evidence type="ECO:0000256" key="1">
    <source>
        <dbReference type="SAM" id="SignalP"/>
    </source>
</evidence>
<sequence>MKASKCRYAAASAVLFSVVALPWAQAQQTTLQLINEYPSTSITAAADLQFAAAVGKQSKGRIEIETLQEKNDPYKGVAQVTAVTEGKTQMGTLFGGILGGKDSLFLLSSLPFAARDFKQAKALYTCAEPALQEHVKALGAHLLYVTPWPPSGIWSVRPLKSVDDVKALKIRTYDATSKSVFERLGAQSVALPYSALAAKLAAGDVNAVLTSGDGGAGRKLWDHLPNFTAVSYSIPLSYTIINAEAWNKLGKDDQAILTSAAQQVAAASWAGVEQRIAANYARMREHKMTLDTTPPEAIMAALKQAGADETKAWLEKNKLSEKDAACLSKAGS</sequence>
<feature type="chain" id="PRO_5045691771" evidence="1">
    <location>
        <begin position="27"/>
        <end position="332"/>
    </location>
</feature>
<reference evidence="3" key="1">
    <citation type="journal article" date="2019" name="Int. J. Syst. Evol. Microbiol.">
        <title>The Global Catalogue of Microorganisms (GCM) 10K type strain sequencing project: providing services to taxonomists for standard genome sequencing and annotation.</title>
        <authorList>
            <consortium name="The Broad Institute Genomics Platform"/>
            <consortium name="The Broad Institute Genome Sequencing Center for Infectious Disease"/>
            <person name="Wu L."/>
            <person name="Ma J."/>
        </authorList>
    </citation>
    <scope>NUCLEOTIDE SEQUENCE [LARGE SCALE GENOMIC DNA]</scope>
    <source>
        <strain evidence="3">LMG 24813</strain>
    </source>
</reference>
<comment type="caution">
    <text evidence="2">The sequence shown here is derived from an EMBL/GenBank/DDBJ whole genome shotgun (WGS) entry which is preliminary data.</text>
</comment>
<evidence type="ECO:0000313" key="2">
    <source>
        <dbReference type="EMBL" id="MFC4201909.1"/>
    </source>
</evidence>
<feature type="signal peptide" evidence="1">
    <location>
        <begin position="1"/>
        <end position="26"/>
    </location>
</feature>
<proteinExistence type="predicted"/>
<organism evidence="2 3">
    <name type="scientific">Candidimonas humi</name>
    <dbReference type="NCBI Taxonomy" id="683355"/>
    <lineage>
        <taxon>Bacteria</taxon>
        <taxon>Pseudomonadati</taxon>
        <taxon>Pseudomonadota</taxon>
        <taxon>Betaproteobacteria</taxon>
        <taxon>Burkholderiales</taxon>
        <taxon>Alcaligenaceae</taxon>
        <taxon>Candidimonas</taxon>
    </lineage>
</organism>
<dbReference type="NCBIfam" id="NF037995">
    <property type="entry name" value="TRAP_S1"/>
    <property type="match status" value="1"/>
</dbReference>
<dbReference type="PANTHER" id="PTHR33376">
    <property type="match status" value="1"/>
</dbReference>
<evidence type="ECO:0000313" key="3">
    <source>
        <dbReference type="Proteomes" id="UP001595848"/>
    </source>
</evidence>
<dbReference type="RefSeq" id="WP_217964828.1">
    <property type="nucleotide sequence ID" value="NZ_JAHTBN010000004.1"/>
</dbReference>
<dbReference type="InterPro" id="IPR018389">
    <property type="entry name" value="DctP_fam"/>
</dbReference>
<gene>
    <name evidence="2" type="ORF">ACFOY1_13195</name>
</gene>
<dbReference type="Proteomes" id="UP001595848">
    <property type="component" value="Unassembled WGS sequence"/>
</dbReference>
<dbReference type="EMBL" id="JBHSBV010000004">
    <property type="protein sequence ID" value="MFC4201909.1"/>
    <property type="molecule type" value="Genomic_DNA"/>
</dbReference>